<dbReference type="SUPFAM" id="SSF47413">
    <property type="entry name" value="lambda repressor-like DNA-binding domains"/>
    <property type="match status" value="1"/>
</dbReference>
<evidence type="ECO:0000256" key="1">
    <source>
        <dbReference type="ARBA" id="ARBA00023125"/>
    </source>
</evidence>
<keyword evidence="1" id="KW-0238">DNA-binding</keyword>
<reference evidence="5 7" key="2">
    <citation type="submission" date="2020-07" db="EMBL/GenBank/DDBJ databases">
        <title>Whole genome sequence of Sphingobium yanoikuyae A3.</title>
        <authorList>
            <person name="Han S.-S."/>
        </authorList>
    </citation>
    <scope>NUCLEOTIDE SEQUENCE [LARGE SCALE GENOMIC DNA]</scope>
    <source>
        <strain evidence="5 7">A3</strain>
        <plasmid evidence="5 7">unnamed3</plasmid>
    </source>
</reference>
<dbReference type="Pfam" id="PF01381">
    <property type="entry name" value="HTH_3"/>
    <property type="match status" value="1"/>
</dbReference>
<dbReference type="SMART" id="SM00530">
    <property type="entry name" value="HTH_XRE"/>
    <property type="match status" value="1"/>
</dbReference>
<feature type="compositionally biased region" description="Basic and acidic residues" evidence="2">
    <location>
        <begin position="86"/>
        <end position="95"/>
    </location>
</feature>
<evidence type="ECO:0000313" key="7">
    <source>
        <dbReference type="Proteomes" id="UP000515377"/>
    </source>
</evidence>
<dbReference type="PANTHER" id="PTHR46797:SF1">
    <property type="entry name" value="METHYLPHOSPHONATE SYNTHASE"/>
    <property type="match status" value="1"/>
</dbReference>
<keyword evidence="4" id="KW-0614">Plasmid</keyword>
<evidence type="ECO:0000259" key="3">
    <source>
        <dbReference type="PROSITE" id="PS50943"/>
    </source>
</evidence>
<evidence type="ECO:0000313" key="6">
    <source>
        <dbReference type="Proteomes" id="UP000280708"/>
    </source>
</evidence>
<geneLocation type="plasmid" evidence="6">
    <name>pf1</name>
</geneLocation>
<feature type="domain" description="HTH cro/C1-type" evidence="3">
    <location>
        <begin position="30"/>
        <end position="82"/>
    </location>
</feature>
<sequence length="136" mass="14920">MPRTTRPLSSRSVSEDSAVVAAQCARCLCELRQSTGETQKQFAERIGMTESMISRLEKGDHMPMLATLSRIAAGFGRRIEIVFHAHDHEHADGTRHSHRHGHGDLDHHNQHALTAASSSSGLSSQRKVRGKSACDV</sequence>
<accession>A0A3G2UR93</accession>
<dbReference type="EMBL" id="CP060127">
    <property type="protein sequence ID" value="QNG49762.1"/>
    <property type="molecule type" value="Genomic_DNA"/>
</dbReference>
<dbReference type="CDD" id="cd00093">
    <property type="entry name" value="HTH_XRE"/>
    <property type="match status" value="1"/>
</dbReference>
<reference evidence="4 6" key="1">
    <citation type="submission" date="2018-10" db="EMBL/GenBank/DDBJ databases">
        <title>Characterization and genome analysis of a novel bacterium Sphingobium yanoikuyae SJTF8 capable of degrading PAHs.</title>
        <authorList>
            <person name="Yin C."/>
            <person name="Xiong W."/>
            <person name="Liang R."/>
        </authorList>
    </citation>
    <scope>NUCLEOTIDE SEQUENCE [LARGE SCALE GENOMIC DNA]</scope>
    <source>
        <strain evidence="4 6">SJTF8</strain>
        <plasmid evidence="4">pF1</plasmid>
        <plasmid evidence="6">pf1</plasmid>
    </source>
</reference>
<dbReference type="Proteomes" id="UP000280708">
    <property type="component" value="Plasmid pF1"/>
</dbReference>
<gene>
    <name evidence="4" type="ORF">EBF16_00285</name>
    <name evidence="5" type="ORF">H3V42_33600</name>
</gene>
<dbReference type="AlphaFoldDB" id="A0A3G2UR93"/>
<evidence type="ECO:0000313" key="5">
    <source>
        <dbReference type="EMBL" id="QNG49762.1"/>
    </source>
</evidence>
<name>A0A3G2UR93_SPHYA</name>
<dbReference type="InterPro" id="IPR010982">
    <property type="entry name" value="Lambda_DNA-bd_dom_sf"/>
</dbReference>
<dbReference type="Proteomes" id="UP000515377">
    <property type="component" value="Plasmid unnamed3"/>
</dbReference>
<protein>
    <submittedName>
        <fullName evidence="4">Helix-turn-helix domain-containing protein</fullName>
    </submittedName>
</protein>
<geneLocation type="plasmid" evidence="4">
    <name>pF1</name>
</geneLocation>
<dbReference type="EMBL" id="CP033227">
    <property type="protein sequence ID" value="AYO75489.1"/>
    <property type="molecule type" value="Genomic_DNA"/>
</dbReference>
<dbReference type="InterPro" id="IPR001387">
    <property type="entry name" value="Cro/C1-type_HTH"/>
</dbReference>
<dbReference type="Gene3D" id="1.10.260.40">
    <property type="entry name" value="lambda repressor-like DNA-binding domains"/>
    <property type="match status" value="1"/>
</dbReference>
<feature type="region of interest" description="Disordered" evidence="2">
    <location>
        <begin position="86"/>
        <end position="136"/>
    </location>
</feature>
<dbReference type="GO" id="GO:0003700">
    <property type="term" value="F:DNA-binding transcription factor activity"/>
    <property type="evidence" value="ECO:0007669"/>
    <property type="project" value="TreeGrafter"/>
</dbReference>
<dbReference type="InterPro" id="IPR050807">
    <property type="entry name" value="TransReg_Diox_bact_type"/>
</dbReference>
<evidence type="ECO:0000256" key="2">
    <source>
        <dbReference type="SAM" id="MobiDB-lite"/>
    </source>
</evidence>
<evidence type="ECO:0000313" key="4">
    <source>
        <dbReference type="EMBL" id="AYO75489.1"/>
    </source>
</evidence>
<dbReference type="PROSITE" id="PS50943">
    <property type="entry name" value="HTH_CROC1"/>
    <property type="match status" value="1"/>
</dbReference>
<dbReference type="GO" id="GO:0005829">
    <property type="term" value="C:cytosol"/>
    <property type="evidence" value="ECO:0007669"/>
    <property type="project" value="TreeGrafter"/>
</dbReference>
<dbReference type="PANTHER" id="PTHR46797">
    <property type="entry name" value="HTH-TYPE TRANSCRIPTIONAL REGULATOR"/>
    <property type="match status" value="1"/>
</dbReference>
<dbReference type="GO" id="GO:0003677">
    <property type="term" value="F:DNA binding"/>
    <property type="evidence" value="ECO:0007669"/>
    <property type="project" value="UniProtKB-KW"/>
</dbReference>
<proteinExistence type="predicted"/>
<organism evidence="4 6">
    <name type="scientific">Sphingobium yanoikuyae</name>
    <name type="common">Sphingomonas yanoikuyae</name>
    <dbReference type="NCBI Taxonomy" id="13690"/>
    <lineage>
        <taxon>Bacteria</taxon>
        <taxon>Pseudomonadati</taxon>
        <taxon>Pseudomonadota</taxon>
        <taxon>Alphaproteobacteria</taxon>
        <taxon>Sphingomonadales</taxon>
        <taxon>Sphingomonadaceae</taxon>
        <taxon>Sphingobium</taxon>
    </lineage>
</organism>
<geneLocation type="plasmid" evidence="5 7">
    <name>unnamed3</name>
</geneLocation>
<dbReference type="RefSeq" id="WP_122129075.1">
    <property type="nucleotide sequence ID" value="NZ_CP033227.1"/>
</dbReference>